<gene>
    <name evidence="10" type="ORF">ALECFALPRED_002079</name>
</gene>
<dbReference type="GO" id="GO:0045944">
    <property type="term" value="P:positive regulation of transcription by RNA polymerase II"/>
    <property type="evidence" value="ECO:0007669"/>
    <property type="project" value="TreeGrafter"/>
</dbReference>
<feature type="compositionally biased region" description="Low complexity" evidence="7">
    <location>
        <begin position="823"/>
        <end position="832"/>
    </location>
</feature>
<dbReference type="InterPro" id="IPR051711">
    <property type="entry name" value="Stress_Response_Reg"/>
</dbReference>
<keyword evidence="4" id="KW-0238">DNA-binding</keyword>
<evidence type="ECO:0000256" key="8">
    <source>
        <dbReference type="SAM" id="Phobius"/>
    </source>
</evidence>
<keyword evidence="8" id="KW-0472">Membrane</keyword>
<dbReference type="InterPro" id="IPR007219">
    <property type="entry name" value="XnlR_reg_dom"/>
</dbReference>
<keyword evidence="8" id="KW-1133">Transmembrane helix</keyword>
<keyword evidence="2" id="KW-0862">Zinc</keyword>
<dbReference type="PANTHER" id="PTHR47540:SF1">
    <property type="entry name" value="ACTIVATOR OF STRESS GENES 1-RELATED"/>
    <property type="match status" value="1"/>
</dbReference>
<evidence type="ECO:0000256" key="3">
    <source>
        <dbReference type="ARBA" id="ARBA00023015"/>
    </source>
</evidence>
<protein>
    <recommendedName>
        <fullName evidence="9">Xylanolytic transcriptional activator regulatory domain-containing protein</fullName>
    </recommendedName>
</protein>
<evidence type="ECO:0000313" key="10">
    <source>
        <dbReference type="EMBL" id="CAF9922412.1"/>
    </source>
</evidence>
<evidence type="ECO:0000256" key="1">
    <source>
        <dbReference type="ARBA" id="ARBA00004123"/>
    </source>
</evidence>
<organism evidence="10 11">
    <name type="scientific">Alectoria fallacina</name>
    <dbReference type="NCBI Taxonomy" id="1903189"/>
    <lineage>
        <taxon>Eukaryota</taxon>
        <taxon>Fungi</taxon>
        <taxon>Dikarya</taxon>
        <taxon>Ascomycota</taxon>
        <taxon>Pezizomycotina</taxon>
        <taxon>Lecanoromycetes</taxon>
        <taxon>OSLEUM clade</taxon>
        <taxon>Lecanoromycetidae</taxon>
        <taxon>Lecanorales</taxon>
        <taxon>Lecanorineae</taxon>
        <taxon>Parmeliaceae</taxon>
        <taxon>Alectoria</taxon>
    </lineage>
</organism>
<feature type="transmembrane region" description="Helical" evidence="8">
    <location>
        <begin position="538"/>
        <end position="557"/>
    </location>
</feature>
<evidence type="ECO:0000256" key="4">
    <source>
        <dbReference type="ARBA" id="ARBA00023125"/>
    </source>
</evidence>
<keyword evidence="5" id="KW-0804">Transcription</keyword>
<feature type="compositionally biased region" description="Low complexity" evidence="7">
    <location>
        <begin position="695"/>
        <end position="714"/>
    </location>
</feature>
<feature type="compositionally biased region" description="Low complexity" evidence="7">
    <location>
        <begin position="28"/>
        <end position="43"/>
    </location>
</feature>
<feature type="region of interest" description="Disordered" evidence="7">
    <location>
        <begin position="800"/>
        <end position="845"/>
    </location>
</feature>
<proteinExistence type="predicted"/>
<accession>A0A8H3FGP0</accession>
<feature type="region of interest" description="Disordered" evidence="7">
    <location>
        <begin position="210"/>
        <end position="229"/>
    </location>
</feature>
<feature type="region of interest" description="Disordered" evidence="7">
    <location>
        <begin position="608"/>
        <end position="740"/>
    </location>
</feature>
<dbReference type="GO" id="GO:0043565">
    <property type="term" value="F:sequence-specific DNA binding"/>
    <property type="evidence" value="ECO:0007669"/>
    <property type="project" value="TreeGrafter"/>
</dbReference>
<dbReference type="SMART" id="SM00906">
    <property type="entry name" value="Fungal_trans"/>
    <property type="match status" value="1"/>
</dbReference>
<comment type="caution">
    <text evidence="10">The sequence shown here is derived from an EMBL/GenBank/DDBJ whole genome shotgun (WGS) entry which is preliminary data.</text>
</comment>
<name>A0A8H3FGP0_9LECA</name>
<sequence>MSHAQSRSGSSEDDYEDDAAVPEGQWLSQQQSSANATTSAGNSVPSSTQPSHILMPMQKHCTYDQPSNRRRNPAPQYVEALENRLQRAEALLRSVLPNVDLDDPNVELGVAESMDISPSQRYQPLLGQARPWVPLGKSQQGNDREKDSVLESMVTNTGSLDLDDQGNWDFHGHSSGRVFLRKMREQFGDLMGQTADGQHAMPLLRYKTTPQSFESPKSSADHSQPPNLPNTRDLCAKSCALLLSSNALDDACAILRLVHRPTFDAMLHRIYDTPPEEYGDEEKNFLPQLYAVIALGSLFARAEQSELQRHGYDNAFEQGFTWFRIARSMVDVTDCRDLTSLQTMLFIILFLQSSARLSTCYSYIGIVLRSAIRMGLHRSVSNTFNPIETELRKRIWWIVRKLDTYVGALLGLPQMLSNDDIDQEMPEEIDDEYITERGILSMPLGRLSVNVALNAHTKLVDILAKIVKYVYPIKGTAHVHGKGSHSYVVSHTRIREIEADLQKWMNNLPEEFRPGNGASPEFMRQDNLFENGLLVGSYWFYMYTTFFSIISLVFFVLENPRSQMSENILKDAYEGKDTLAGLAAKSHAADRCSQVLADMFEQLPGKLQGALDSAPQPQKKRSAPSQLPAGRSQVPQRAPEISARSQDVSNSTHRSNIPPNQQGSLKRSSIAQDSSPLRDQITNHDPGFRRGSQDPYSASNNSPSSSLPSSAPSYGTQNNYVPDLSSMMFPSGDPFAYPNQPMTTLERRQSIKQENPVDPNMFSPPNTSGAPYDNLDYGSLPYMMQSQQLGFGMQSMNPSLSMSNTDSTPTTMPMQGNEGGGWPQQQQQERPGGTPGVNLDQIFGEDWGGWMNQGYRQYP</sequence>
<keyword evidence="3" id="KW-0805">Transcription regulation</keyword>
<dbReference type="GO" id="GO:0005634">
    <property type="term" value="C:nucleus"/>
    <property type="evidence" value="ECO:0007669"/>
    <property type="project" value="UniProtKB-SubCell"/>
</dbReference>
<keyword evidence="6" id="KW-0539">Nucleus</keyword>
<keyword evidence="8" id="KW-0812">Transmembrane</keyword>
<reference evidence="10" key="1">
    <citation type="submission" date="2021-03" db="EMBL/GenBank/DDBJ databases">
        <authorList>
            <person name="Tagirdzhanova G."/>
        </authorList>
    </citation>
    <scope>NUCLEOTIDE SEQUENCE</scope>
</reference>
<feature type="compositionally biased region" description="Polar residues" evidence="7">
    <location>
        <begin position="643"/>
        <end position="677"/>
    </location>
</feature>
<feature type="domain" description="Xylanolytic transcriptional activator regulatory" evidence="9">
    <location>
        <begin position="360"/>
        <end position="432"/>
    </location>
</feature>
<evidence type="ECO:0000256" key="6">
    <source>
        <dbReference type="ARBA" id="ARBA00023242"/>
    </source>
</evidence>
<feature type="compositionally biased region" description="Polar residues" evidence="7">
    <location>
        <begin position="210"/>
        <end position="225"/>
    </location>
</feature>
<evidence type="ECO:0000313" key="11">
    <source>
        <dbReference type="Proteomes" id="UP000664203"/>
    </source>
</evidence>
<dbReference type="PANTHER" id="PTHR47540">
    <property type="entry name" value="THIAMINE REPRESSIBLE GENES REGULATORY PROTEIN THI5"/>
    <property type="match status" value="1"/>
</dbReference>
<dbReference type="EMBL" id="CAJPDR010000155">
    <property type="protein sequence ID" value="CAF9922412.1"/>
    <property type="molecule type" value="Genomic_DNA"/>
</dbReference>
<dbReference type="Proteomes" id="UP000664203">
    <property type="component" value="Unassembled WGS sequence"/>
</dbReference>
<dbReference type="GO" id="GO:0008270">
    <property type="term" value="F:zinc ion binding"/>
    <property type="evidence" value="ECO:0007669"/>
    <property type="project" value="InterPro"/>
</dbReference>
<evidence type="ECO:0000256" key="7">
    <source>
        <dbReference type="SAM" id="MobiDB-lite"/>
    </source>
</evidence>
<dbReference type="OrthoDB" id="422427at2759"/>
<evidence type="ECO:0000259" key="9">
    <source>
        <dbReference type="SMART" id="SM00906"/>
    </source>
</evidence>
<evidence type="ECO:0000256" key="2">
    <source>
        <dbReference type="ARBA" id="ARBA00022833"/>
    </source>
</evidence>
<comment type="subcellular location">
    <subcellularLocation>
        <location evidence="1">Nucleus</location>
    </subcellularLocation>
</comment>
<keyword evidence="11" id="KW-1185">Reference proteome</keyword>
<feature type="compositionally biased region" description="Acidic residues" evidence="7">
    <location>
        <begin position="11"/>
        <end position="20"/>
    </location>
</feature>
<dbReference type="AlphaFoldDB" id="A0A8H3FGP0"/>
<feature type="region of interest" description="Disordered" evidence="7">
    <location>
        <begin position="1"/>
        <end position="56"/>
    </location>
</feature>
<dbReference type="Pfam" id="PF04082">
    <property type="entry name" value="Fungal_trans"/>
    <property type="match status" value="1"/>
</dbReference>
<evidence type="ECO:0000256" key="5">
    <source>
        <dbReference type="ARBA" id="ARBA00023163"/>
    </source>
</evidence>
<feature type="compositionally biased region" description="Polar residues" evidence="7">
    <location>
        <begin position="800"/>
        <end position="814"/>
    </location>
</feature>
<dbReference type="CDD" id="cd12148">
    <property type="entry name" value="fungal_TF_MHR"/>
    <property type="match status" value="1"/>
</dbReference>
<dbReference type="GO" id="GO:0006351">
    <property type="term" value="P:DNA-templated transcription"/>
    <property type="evidence" value="ECO:0007669"/>
    <property type="project" value="InterPro"/>
</dbReference>